<name>A0A9X0LCX9_9ACTN</name>
<gene>
    <name evidence="1" type="ORF">ADL17_21120</name>
</gene>
<comment type="caution">
    <text evidence="1">The sequence shown here is derived from an EMBL/GenBank/DDBJ whole genome shotgun (WGS) entry which is preliminary data.</text>
</comment>
<keyword evidence="2" id="KW-1185">Reference proteome</keyword>
<organism evidence="1 2">
    <name type="scientific">Micromonospora maris</name>
    <dbReference type="NCBI Taxonomy" id="1003110"/>
    <lineage>
        <taxon>Bacteria</taxon>
        <taxon>Bacillati</taxon>
        <taxon>Actinomycetota</taxon>
        <taxon>Actinomycetes</taxon>
        <taxon>Micromonosporales</taxon>
        <taxon>Micromonosporaceae</taxon>
        <taxon>Micromonospora</taxon>
    </lineage>
</organism>
<accession>A0A9X0LCX9</accession>
<protein>
    <submittedName>
        <fullName evidence="1">Uncharacterized protein</fullName>
    </submittedName>
</protein>
<dbReference type="EMBL" id="LMWI01000002">
    <property type="protein sequence ID" value="KUJ45552.1"/>
    <property type="molecule type" value="Genomic_DNA"/>
</dbReference>
<dbReference type="Proteomes" id="UP000053246">
    <property type="component" value="Unassembled WGS sequence"/>
</dbReference>
<evidence type="ECO:0000313" key="1">
    <source>
        <dbReference type="EMBL" id="KUJ45552.1"/>
    </source>
</evidence>
<evidence type="ECO:0000313" key="2">
    <source>
        <dbReference type="Proteomes" id="UP000053246"/>
    </source>
</evidence>
<dbReference type="RefSeq" id="WP_043721475.1">
    <property type="nucleotide sequence ID" value="NZ_LMWI01000002.1"/>
</dbReference>
<sequence length="214" mass="22756">MGRHGARLRWVVALVSVTVAVLATIDHARQREREHNAGPDAVTVTVEAMLPQPDQVADLVSAYGWRNGSAPVGDPDNQSVLLRLRWSGPGQPGTYQVILLDNRLDPPRVVPPSGGWDAAGSTGFNWADSYETLAARYDFLAGAVSRPESSDSLRTPDNLGAVSTRAVAEGDLVALFRMGPAATPLTDPADLLVAVCYVDPTGTPRWAKPVPVPS</sequence>
<dbReference type="AlphaFoldDB" id="A0A9X0LCX9"/>
<reference evidence="1 2" key="1">
    <citation type="submission" date="2015-10" db="EMBL/GenBank/DDBJ databases">
        <authorList>
            <person name="Ju K.-S."/>
            <person name="Doroghazi J.R."/>
            <person name="Metcalf W.W."/>
        </authorList>
    </citation>
    <scope>NUCLEOTIDE SEQUENCE [LARGE SCALE GENOMIC DNA]</scope>
    <source>
        <strain evidence="1 2">NRRL B-24793</strain>
    </source>
</reference>
<proteinExistence type="predicted"/>